<dbReference type="GeneID" id="37007954"/>
<feature type="region of interest" description="Disordered" evidence="7">
    <location>
        <begin position="50"/>
        <end position="316"/>
    </location>
</feature>
<evidence type="ECO:0000256" key="6">
    <source>
        <dbReference type="ARBA" id="ARBA00023242"/>
    </source>
</evidence>
<keyword evidence="5 8" id="KW-0472">Membrane</keyword>
<evidence type="ECO:0000256" key="4">
    <source>
        <dbReference type="ARBA" id="ARBA00022989"/>
    </source>
</evidence>
<dbReference type="Pfam" id="PF09402">
    <property type="entry name" value="MSC"/>
    <property type="match status" value="1"/>
</dbReference>
<feature type="region of interest" description="Disordered" evidence="7">
    <location>
        <begin position="667"/>
        <end position="689"/>
    </location>
</feature>
<dbReference type="CDD" id="cd12935">
    <property type="entry name" value="LEM_like"/>
    <property type="match status" value="1"/>
</dbReference>
<evidence type="ECO:0000256" key="8">
    <source>
        <dbReference type="SAM" id="Phobius"/>
    </source>
</evidence>
<feature type="region of interest" description="Disordered" evidence="7">
    <location>
        <begin position="361"/>
        <end position="380"/>
    </location>
</feature>
<feature type="region of interest" description="Disordered" evidence="7">
    <location>
        <begin position="409"/>
        <end position="453"/>
    </location>
</feature>
<sequence length="835" mass="93852">MDKEYLQDDFDPSKIKVAQLRSILRENDIEFPATAKKKELVGIFNSTLALQNGKSPKSPNVSSPIPDSEIEVIEVDTDQQNSPEEKPKKKKSEKKKSEKVRKPSKKKEPKSPESDKSKVESSDAEKTDEKAVEESKDSIVDSSAHDSTIQETPKSSATKSPFVTSSSSKKSKKRKSSVFDDHSESNTPPKGNIFEVDVDSDSDTVIFSPKPKKAKTLSSPAPEKKPKARKVSAKRESSRGSISPAAEIARSAYEDVKHNLSKSTPTKEEKPPSPKVKKQSPPVKQEVSAPVLAPIPDSTTDVSRDDTTGSVDDKWGSSIKEDFVDDANNFDAALSKLKGQEDNSLTTKGRKDEELAKLLGVDVHGVKPKPRGRRSITPRRPIVIPERRLASNNGSLLEDLEKDVLPIEPLSTKKDEWPSSVSDEEADTDIEDQEEQEEEAPKRTLASRAKGKKPRPQKVATTLSFIGLWVVLIGLAMFGYWYREQTILIGYCGNEIDKPTIPTSPDTPVLLSKLGDYLDDNFKPTCVPCPQHARCFPNLKLACYEDFVEYKPWYYQYWPVFDPRAKKCIPDTKKAEKVELMINEALDLLRARNANIQCGSTGVDNFEAGIEVNELHDLLLALKAPYITEEEFEDLWKRSVVELEKEPEITVRQVANFSTDPEWSRTVKRSAHNIRPPSDDSDTVGETPEQDTIFRSTSLSHISLMCHLSNHMVEWLVAHIPHLVGIAVIVIGSFVAHNNYRQSRLQAHRVETIYNEVLRKLKKQAKDARDSNVPPYVGSIQLRDLILSNEENLARKMRLWESVSRRVDRNTNVKATLLEIHGDVMKVWQWISHLE</sequence>
<protein>
    <recommendedName>
        <fullName evidence="13">Man1/Src1 C-terminal domain-containing protein</fullName>
    </recommendedName>
</protein>
<dbReference type="OrthoDB" id="2503928at2759"/>
<organism evidence="11 12">
    <name type="scientific">Candidozyma haemuli</name>
    <dbReference type="NCBI Taxonomy" id="45357"/>
    <lineage>
        <taxon>Eukaryota</taxon>
        <taxon>Fungi</taxon>
        <taxon>Dikarya</taxon>
        <taxon>Ascomycota</taxon>
        <taxon>Saccharomycotina</taxon>
        <taxon>Pichiomycetes</taxon>
        <taxon>Metschnikowiaceae</taxon>
        <taxon>Candidozyma</taxon>
    </lineage>
</organism>
<accession>A0A2V1AYF7</accession>
<feature type="transmembrane region" description="Helical" evidence="8">
    <location>
        <begin position="715"/>
        <end position="736"/>
    </location>
</feature>
<gene>
    <name evidence="11" type="ORF">CXQ85_002623</name>
</gene>
<reference evidence="11 12" key="1">
    <citation type="submission" date="2017-12" db="EMBL/GenBank/DDBJ databases">
        <title>Genome Sequence of a Multidrug-Resistant Candida haemulonii Isolate from a Patient with Chronic Leg Ulcers in Israel.</title>
        <authorList>
            <person name="Chow N.A."/>
            <person name="Gade L."/>
            <person name="Batra D."/>
            <person name="Rowe L.A."/>
            <person name="Ben-Ami R."/>
            <person name="Loparev V.N."/>
            <person name="Litvintseva A.P."/>
        </authorList>
    </citation>
    <scope>NUCLEOTIDE SEQUENCE [LARGE SCALE GENOMIC DNA]</scope>
    <source>
        <strain evidence="11 12">B11899</strain>
    </source>
</reference>
<dbReference type="AlphaFoldDB" id="A0A2V1AYF7"/>
<feature type="compositionally biased region" description="Acidic residues" evidence="7">
    <location>
        <begin position="422"/>
        <end position="438"/>
    </location>
</feature>
<dbReference type="EMBL" id="PKFO01000010">
    <property type="protein sequence ID" value="PVH22898.1"/>
    <property type="molecule type" value="Genomic_DNA"/>
</dbReference>
<keyword evidence="6" id="KW-0539">Nucleus</keyword>
<feature type="compositionally biased region" description="Basic and acidic residues" evidence="7">
    <location>
        <begin position="109"/>
        <end position="139"/>
    </location>
</feature>
<feature type="transmembrane region" description="Helical" evidence="8">
    <location>
        <begin position="459"/>
        <end position="482"/>
    </location>
</feature>
<dbReference type="InterPro" id="IPR036361">
    <property type="entry name" value="SAP_dom_sf"/>
</dbReference>
<dbReference type="Proteomes" id="UP000244309">
    <property type="component" value="Unassembled WGS sequence"/>
</dbReference>
<feature type="compositionally biased region" description="Acidic residues" evidence="7">
    <location>
        <begin position="68"/>
        <end position="77"/>
    </location>
</feature>
<dbReference type="GO" id="GO:0034399">
    <property type="term" value="C:nuclear periphery"/>
    <property type="evidence" value="ECO:0007669"/>
    <property type="project" value="TreeGrafter"/>
</dbReference>
<dbReference type="GO" id="GO:0005783">
    <property type="term" value="C:endoplasmic reticulum"/>
    <property type="evidence" value="ECO:0007669"/>
    <property type="project" value="TreeGrafter"/>
</dbReference>
<dbReference type="GO" id="GO:0003682">
    <property type="term" value="F:chromatin binding"/>
    <property type="evidence" value="ECO:0007669"/>
    <property type="project" value="InterPro"/>
</dbReference>
<evidence type="ECO:0000259" key="9">
    <source>
        <dbReference type="Pfam" id="PF09402"/>
    </source>
</evidence>
<evidence type="ECO:0008006" key="13">
    <source>
        <dbReference type="Google" id="ProtNLM"/>
    </source>
</evidence>
<evidence type="ECO:0000256" key="2">
    <source>
        <dbReference type="ARBA" id="ARBA00022553"/>
    </source>
</evidence>
<dbReference type="STRING" id="45357.A0A2V1AYF7"/>
<keyword evidence="2" id="KW-0597">Phosphoprotein</keyword>
<feature type="compositionally biased region" description="Low complexity" evidence="7">
    <location>
        <begin position="155"/>
        <end position="168"/>
    </location>
</feature>
<dbReference type="RefSeq" id="XP_025343838.1">
    <property type="nucleotide sequence ID" value="XM_025486288.1"/>
</dbReference>
<feature type="compositionally biased region" description="Polar residues" evidence="7">
    <location>
        <begin position="50"/>
        <end position="65"/>
    </location>
</feature>
<evidence type="ECO:0000256" key="5">
    <source>
        <dbReference type="ARBA" id="ARBA00023136"/>
    </source>
</evidence>
<proteinExistence type="predicted"/>
<keyword evidence="12" id="KW-1185">Reference proteome</keyword>
<feature type="domain" description="Man1/Src1-like C-terminal" evidence="9">
    <location>
        <begin position="471"/>
        <end position="832"/>
    </location>
</feature>
<evidence type="ECO:0000259" key="10">
    <source>
        <dbReference type="Pfam" id="PF12949"/>
    </source>
</evidence>
<dbReference type="GO" id="GO:0005637">
    <property type="term" value="C:nuclear inner membrane"/>
    <property type="evidence" value="ECO:0007669"/>
    <property type="project" value="UniProtKB-SubCell"/>
</dbReference>
<feature type="compositionally biased region" description="Polar residues" evidence="7">
    <location>
        <begin position="145"/>
        <end position="154"/>
    </location>
</feature>
<comment type="caution">
    <text evidence="11">The sequence shown here is derived from an EMBL/GenBank/DDBJ whole genome shotgun (WGS) entry which is preliminary data.</text>
</comment>
<dbReference type="Pfam" id="PF12949">
    <property type="entry name" value="HeH"/>
    <property type="match status" value="1"/>
</dbReference>
<keyword evidence="4 8" id="KW-1133">Transmembrane helix</keyword>
<feature type="compositionally biased region" description="Basic residues" evidence="7">
    <location>
        <begin position="88"/>
        <end position="108"/>
    </location>
</feature>
<dbReference type="VEuPathDB" id="FungiDB:CXQ85_002623"/>
<evidence type="ECO:0000256" key="1">
    <source>
        <dbReference type="ARBA" id="ARBA00004540"/>
    </source>
</evidence>
<dbReference type="InterPro" id="IPR025856">
    <property type="entry name" value="HeH/LEM_domain"/>
</dbReference>
<dbReference type="Gene3D" id="1.10.10.1180">
    <property type="entry name" value="MAN1, winged-helix domain"/>
    <property type="match status" value="1"/>
</dbReference>
<name>A0A2V1AYF7_9ASCO</name>
<comment type="subcellular location">
    <subcellularLocation>
        <location evidence="1">Nucleus inner membrane</location>
    </subcellularLocation>
</comment>
<dbReference type="InterPro" id="IPR018996">
    <property type="entry name" value="Man1/Src1-like_C"/>
</dbReference>
<evidence type="ECO:0000256" key="7">
    <source>
        <dbReference type="SAM" id="MobiDB-lite"/>
    </source>
</evidence>
<keyword evidence="3 8" id="KW-0812">Transmembrane</keyword>
<dbReference type="InterPro" id="IPR041885">
    <property type="entry name" value="MAN1_winged_helix_dom"/>
</dbReference>
<dbReference type="InterPro" id="IPR044780">
    <property type="entry name" value="Heh2/Src1"/>
</dbReference>
<feature type="compositionally biased region" description="Basic residues" evidence="7">
    <location>
        <begin position="366"/>
        <end position="377"/>
    </location>
</feature>
<dbReference type="GO" id="GO:0071763">
    <property type="term" value="P:nuclear membrane organization"/>
    <property type="evidence" value="ECO:0007669"/>
    <property type="project" value="TreeGrafter"/>
</dbReference>
<dbReference type="PANTHER" id="PTHR47808:SF2">
    <property type="entry name" value="LEM DOMAIN-CONTAINING PROTEIN 2"/>
    <property type="match status" value="1"/>
</dbReference>
<evidence type="ECO:0000256" key="3">
    <source>
        <dbReference type="ARBA" id="ARBA00022692"/>
    </source>
</evidence>
<evidence type="ECO:0000313" key="11">
    <source>
        <dbReference type="EMBL" id="PVH22898.1"/>
    </source>
</evidence>
<evidence type="ECO:0000313" key="12">
    <source>
        <dbReference type="Proteomes" id="UP000244309"/>
    </source>
</evidence>
<dbReference type="PANTHER" id="PTHR47808">
    <property type="entry name" value="INNER NUCLEAR MEMBRANE PROTEIN HEH2-RELATED"/>
    <property type="match status" value="1"/>
</dbReference>
<feature type="domain" description="HeH/LEM" evidence="10">
    <location>
        <begin position="12"/>
        <end position="45"/>
    </location>
</feature>
<feature type="compositionally biased region" description="Basic and acidic residues" evidence="7">
    <location>
        <begin position="302"/>
        <end position="316"/>
    </location>
</feature>
<dbReference type="Gene3D" id="1.10.720.30">
    <property type="entry name" value="SAP domain"/>
    <property type="match status" value="1"/>
</dbReference>